<keyword evidence="9" id="KW-1185">Reference proteome</keyword>
<keyword evidence="7" id="KW-1133">Transmembrane helix</keyword>
<dbReference type="GO" id="GO:0046872">
    <property type="term" value="F:metal ion binding"/>
    <property type="evidence" value="ECO:0007669"/>
    <property type="project" value="UniProtKB-KW"/>
</dbReference>
<keyword evidence="4" id="KW-0560">Oxidoreductase</keyword>
<keyword evidence="7" id="KW-0472">Membrane</keyword>
<dbReference type="GO" id="GO:0016036">
    <property type="term" value="P:cellular response to phosphate starvation"/>
    <property type="evidence" value="ECO:0007669"/>
    <property type="project" value="InterPro"/>
</dbReference>
<keyword evidence="5" id="KW-0186">Copper</keyword>
<keyword evidence="6" id="KW-0325">Glycoprotein</keyword>
<evidence type="ECO:0000256" key="6">
    <source>
        <dbReference type="ARBA" id="ARBA00023180"/>
    </source>
</evidence>
<dbReference type="Proteomes" id="UP000326396">
    <property type="component" value="Linkage Group LG5"/>
</dbReference>
<dbReference type="PANTHER" id="PTHR48461:SF1">
    <property type="entry name" value="MULTICOPPER OXIDASE LPR1-LIKE"/>
    <property type="match status" value="1"/>
</dbReference>
<feature type="transmembrane region" description="Helical" evidence="7">
    <location>
        <begin position="12"/>
        <end position="32"/>
    </location>
</feature>
<comment type="caution">
    <text evidence="8">The sequence shown here is derived from an EMBL/GenBank/DDBJ whole genome shotgun (WGS) entry which is preliminary data.</text>
</comment>
<accession>A0A5N6MPR0</accession>
<proteinExistence type="predicted"/>
<dbReference type="OrthoDB" id="1734769at2759"/>
<evidence type="ECO:0000313" key="9">
    <source>
        <dbReference type="Proteomes" id="UP000326396"/>
    </source>
</evidence>
<evidence type="ECO:0000256" key="7">
    <source>
        <dbReference type="SAM" id="Phobius"/>
    </source>
</evidence>
<dbReference type="EMBL" id="SZYD01000015">
    <property type="protein sequence ID" value="KAD3642315.1"/>
    <property type="molecule type" value="Genomic_DNA"/>
</dbReference>
<keyword evidence="2" id="KW-0479">Metal-binding</keyword>
<organism evidence="8 9">
    <name type="scientific">Mikania micrantha</name>
    <name type="common">bitter vine</name>
    <dbReference type="NCBI Taxonomy" id="192012"/>
    <lineage>
        <taxon>Eukaryota</taxon>
        <taxon>Viridiplantae</taxon>
        <taxon>Streptophyta</taxon>
        <taxon>Embryophyta</taxon>
        <taxon>Tracheophyta</taxon>
        <taxon>Spermatophyta</taxon>
        <taxon>Magnoliopsida</taxon>
        <taxon>eudicotyledons</taxon>
        <taxon>Gunneridae</taxon>
        <taxon>Pentapetalae</taxon>
        <taxon>asterids</taxon>
        <taxon>campanulids</taxon>
        <taxon>Asterales</taxon>
        <taxon>Asteraceae</taxon>
        <taxon>Asteroideae</taxon>
        <taxon>Heliantheae alliance</taxon>
        <taxon>Eupatorieae</taxon>
        <taxon>Mikania</taxon>
    </lineage>
</organism>
<evidence type="ECO:0000313" key="8">
    <source>
        <dbReference type="EMBL" id="KAD3642315.1"/>
    </source>
</evidence>
<evidence type="ECO:0000256" key="3">
    <source>
        <dbReference type="ARBA" id="ARBA00022729"/>
    </source>
</evidence>
<keyword evidence="3" id="KW-0732">Signal</keyword>
<dbReference type="InterPro" id="IPR052152">
    <property type="entry name" value="LPR1/LPR2"/>
</dbReference>
<name>A0A5N6MPR0_9ASTR</name>
<reference evidence="8 9" key="1">
    <citation type="submission" date="2019-05" db="EMBL/GenBank/DDBJ databases">
        <title>Mikania micrantha, genome provides insights into the molecular mechanism of rapid growth.</title>
        <authorList>
            <person name="Liu B."/>
        </authorList>
    </citation>
    <scope>NUCLEOTIDE SEQUENCE [LARGE SCALE GENOMIC DNA]</scope>
    <source>
        <strain evidence="8">NLD-2019</strain>
        <tissue evidence="8">Leaf</tissue>
    </source>
</reference>
<dbReference type="AlphaFoldDB" id="A0A5N6MPR0"/>
<evidence type="ECO:0000256" key="5">
    <source>
        <dbReference type="ARBA" id="ARBA00023008"/>
    </source>
</evidence>
<gene>
    <name evidence="8" type="ORF">E3N88_31539</name>
</gene>
<keyword evidence="7" id="KW-0812">Transmembrane</keyword>
<comment type="cofactor">
    <cofactor evidence="1">
        <name>Cu cation</name>
        <dbReference type="ChEBI" id="CHEBI:23378"/>
    </cofactor>
</comment>
<evidence type="ECO:0000256" key="1">
    <source>
        <dbReference type="ARBA" id="ARBA00001935"/>
    </source>
</evidence>
<evidence type="ECO:0000256" key="4">
    <source>
        <dbReference type="ARBA" id="ARBA00023002"/>
    </source>
</evidence>
<dbReference type="GO" id="GO:0016491">
    <property type="term" value="F:oxidoreductase activity"/>
    <property type="evidence" value="ECO:0007669"/>
    <property type="project" value="UniProtKB-KW"/>
</dbReference>
<dbReference type="PANTHER" id="PTHR48461">
    <property type="entry name" value="MULTICOPPER OXIDASE LPR1-LIKE"/>
    <property type="match status" value="1"/>
</dbReference>
<sequence length="91" mass="10136">MQIADKGRIGIKMLYSSLLLVHILGLLVVVYGDGGLVNSSQLEMFVDEIPDMPRTKGYDVVHGVPVSKTLKITMFQKYWATQESVHSVIND</sequence>
<evidence type="ECO:0000256" key="2">
    <source>
        <dbReference type="ARBA" id="ARBA00022723"/>
    </source>
</evidence>
<protein>
    <submittedName>
        <fullName evidence="8">Uncharacterized protein</fullName>
    </submittedName>
</protein>